<organism evidence="2 3">
    <name type="scientific">Paenibacillus allorhizosphaerae</name>
    <dbReference type="NCBI Taxonomy" id="2849866"/>
    <lineage>
        <taxon>Bacteria</taxon>
        <taxon>Bacillati</taxon>
        <taxon>Bacillota</taxon>
        <taxon>Bacilli</taxon>
        <taxon>Bacillales</taxon>
        <taxon>Paenibacillaceae</taxon>
        <taxon>Paenibacillus</taxon>
    </lineage>
</organism>
<dbReference type="Pfam" id="PF13181">
    <property type="entry name" value="TPR_8"/>
    <property type="match status" value="1"/>
</dbReference>
<evidence type="ECO:0000256" key="1">
    <source>
        <dbReference type="PROSITE-ProRule" id="PRU00339"/>
    </source>
</evidence>
<comment type="caution">
    <text evidence="2">The sequence shown here is derived from an EMBL/GenBank/DDBJ whole genome shotgun (WGS) entry which is preliminary data.</text>
</comment>
<evidence type="ECO:0000313" key="2">
    <source>
        <dbReference type="EMBL" id="CAG7654007.1"/>
    </source>
</evidence>
<dbReference type="Proteomes" id="UP000730618">
    <property type="component" value="Unassembled WGS sequence"/>
</dbReference>
<keyword evidence="1" id="KW-0802">TPR repeat</keyword>
<dbReference type="EMBL" id="CAJVCE010000021">
    <property type="protein sequence ID" value="CAG7654007.1"/>
    <property type="molecule type" value="Genomic_DNA"/>
</dbReference>
<reference evidence="2 3" key="1">
    <citation type="submission" date="2021-06" db="EMBL/GenBank/DDBJ databases">
        <authorList>
            <person name="Criscuolo A."/>
        </authorList>
    </citation>
    <scope>NUCLEOTIDE SEQUENCE [LARGE SCALE GENOMIC DNA]</scope>
    <source>
        <strain evidence="3">CIP 111802</strain>
    </source>
</reference>
<accession>A0ABN7TSI0</accession>
<dbReference type="InterPro" id="IPR019734">
    <property type="entry name" value="TPR_rpt"/>
</dbReference>
<dbReference type="RefSeq" id="WP_218101857.1">
    <property type="nucleotide sequence ID" value="NZ_CAJVCE010000021.1"/>
</dbReference>
<feature type="repeat" description="TPR" evidence="1">
    <location>
        <begin position="66"/>
        <end position="99"/>
    </location>
</feature>
<dbReference type="PROSITE" id="PS50005">
    <property type="entry name" value="TPR"/>
    <property type="match status" value="1"/>
</dbReference>
<evidence type="ECO:0000313" key="3">
    <source>
        <dbReference type="Proteomes" id="UP000730618"/>
    </source>
</evidence>
<sequence length="201" mass="23374">MSTYKIVDLKCPGCGEPSSTSEQTCKYCGRQVIITSFNSVYEMLPQDVNKYVNSYKEVLRDHPEESSIHTSIGMCYLRLRLHEKALESFEKATQYNFDNSETYFYAAVCLLKGKKAYLAPKAIIEKAQEYLNAALTIENRGIYHYFLAYIKYDFYERKFLRITPNYESELKNACVNNVTKEDIRKLFDLLNVDIPNVLNVE</sequence>
<name>A0ABN7TSI0_9BACL</name>
<evidence type="ECO:0008006" key="4">
    <source>
        <dbReference type="Google" id="ProtNLM"/>
    </source>
</evidence>
<keyword evidence="3" id="KW-1185">Reference proteome</keyword>
<proteinExistence type="predicted"/>
<gene>
    <name evidence="2" type="ORF">PAECIP111802_05649</name>
</gene>
<protein>
    <recommendedName>
        <fullName evidence="4">Tetratricopeptide repeat protein</fullName>
    </recommendedName>
</protein>